<evidence type="ECO:0000256" key="2">
    <source>
        <dbReference type="SAM" id="Phobius"/>
    </source>
</evidence>
<evidence type="ECO:0000313" key="4">
    <source>
        <dbReference type="Proteomes" id="UP000799438"/>
    </source>
</evidence>
<dbReference type="Proteomes" id="UP000799438">
    <property type="component" value="Unassembled WGS sequence"/>
</dbReference>
<proteinExistence type="predicted"/>
<feature type="transmembrane region" description="Helical" evidence="2">
    <location>
        <begin position="6"/>
        <end position="27"/>
    </location>
</feature>
<dbReference type="GeneID" id="54299256"/>
<dbReference type="EMBL" id="ML995476">
    <property type="protein sequence ID" value="KAF2146364.1"/>
    <property type="molecule type" value="Genomic_DNA"/>
</dbReference>
<feature type="compositionally biased region" description="Low complexity" evidence="1">
    <location>
        <begin position="35"/>
        <end position="50"/>
    </location>
</feature>
<reference evidence="3" key="1">
    <citation type="journal article" date="2020" name="Stud. Mycol.">
        <title>101 Dothideomycetes genomes: a test case for predicting lifestyles and emergence of pathogens.</title>
        <authorList>
            <person name="Haridas S."/>
            <person name="Albert R."/>
            <person name="Binder M."/>
            <person name="Bloem J."/>
            <person name="Labutti K."/>
            <person name="Salamov A."/>
            <person name="Andreopoulos B."/>
            <person name="Baker S."/>
            <person name="Barry K."/>
            <person name="Bills G."/>
            <person name="Bluhm B."/>
            <person name="Cannon C."/>
            <person name="Castanera R."/>
            <person name="Culley D."/>
            <person name="Daum C."/>
            <person name="Ezra D."/>
            <person name="Gonzalez J."/>
            <person name="Henrissat B."/>
            <person name="Kuo A."/>
            <person name="Liang C."/>
            <person name="Lipzen A."/>
            <person name="Lutzoni F."/>
            <person name="Magnuson J."/>
            <person name="Mondo S."/>
            <person name="Nolan M."/>
            <person name="Ohm R."/>
            <person name="Pangilinan J."/>
            <person name="Park H.-J."/>
            <person name="Ramirez L."/>
            <person name="Alfaro M."/>
            <person name="Sun H."/>
            <person name="Tritt A."/>
            <person name="Yoshinaga Y."/>
            <person name="Zwiers L.-H."/>
            <person name="Turgeon B."/>
            <person name="Goodwin S."/>
            <person name="Spatafora J."/>
            <person name="Crous P."/>
            <person name="Grigoriev I."/>
        </authorList>
    </citation>
    <scope>NUCLEOTIDE SEQUENCE</scope>
    <source>
        <strain evidence="3">CBS 121167</strain>
    </source>
</reference>
<gene>
    <name evidence="3" type="ORF">K452DRAFT_294929</name>
</gene>
<dbReference type="RefSeq" id="XP_033402073.1">
    <property type="nucleotide sequence ID" value="XM_033541759.1"/>
</dbReference>
<evidence type="ECO:0000313" key="3">
    <source>
        <dbReference type="EMBL" id="KAF2146364.1"/>
    </source>
</evidence>
<keyword evidence="2" id="KW-0472">Membrane</keyword>
<evidence type="ECO:0000256" key="1">
    <source>
        <dbReference type="SAM" id="MobiDB-lite"/>
    </source>
</evidence>
<keyword evidence="4" id="KW-1185">Reference proteome</keyword>
<sequence length="59" mass="6086">MALTQESVIGLALGIPTLLLAILALFLKHRTRLNKPASANNDNKNDAAAAGTSSSQSPV</sequence>
<dbReference type="AlphaFoldDB" id="A0A6A6BSZ4"/>
<keyword evidence="2" id="KW-0812">Transmembrane</keyword>
<feature type="region of interest" description="Disordered" evidence="1">
    <location>
        <begin position="35"/>
        <end position="59"/>
    </location>
</feature>
<protein>
    <submittedName>
        <fullName evidence="3">Uncharacterized protein</fullName>
    </submittedName>
</protein>
<organism evidence="3 4">
    <name type="scientific">Aplosporella prunicola CBS 121167</name>
    <dbReference type="NCBI Taxonomy" id="1176127"/>
    <lineage>
        <taxon>Eukaryota</taxon>
        <taxon>Fungi</taxon>
        <taxon>Dikarya</taxon>
        <taxon>Ascomycota</taxon>
        <taxon>Pezizomycotina</taxon>
        <taxon>Dothideomycetes</taxon>
        <taxon>Dothideomycetes incertae sedis</taxon>
        <taxon>Botryosphaeriales</taxon>
        <taxon>Aplosporellaceae</taxon>
        <taxon>Aplosporella</taxon>
    </lineage>
</organism>
<accession>A0A6A6BSZ4</accession>
<name>A0A6A6BSZ4_9PEZI</name>
<keyword evidence="2" id="KW-1133">Transmembrane helix</keyword>